<protein>
    <submittedName>
        <fullName evidence="2">Rhodanese-like domain-containing protein</fullName>
    </submittedName>
</protein>
<dbReference type="AlphaFoldDB" id="A0A9X1JWB5"/>
<dbReference type="PROSITE" id="PS50206">
    <property type="entry name" value="RHODANESE_3"/>
    <property type="match status" value="1"/>
</dbReference>
<dbReference type="PANTHER" id="PTHR43031:SF1">
    <property type="entry name" value="PYRIDINE NUCLEOTIDE-DISULPHIDE OXIDOREDUCTASE"/>
    <property type="match status" value="1"/>
</dbReference>
<dbReference type="InterPro" id="IPR050229">
    <property type="entry name" value="GlpE_sulfurtransferase"/>
</dbReference>
<organism evidence="2 3">
    <name type="scientific">Halomarinibacterium sedimenti</name>
    <dbReference type="NCBI Taxonomy" id="2857106"/>
    <lineage>
        <taxon>Bacteria</taxon>
        <taxon>Pseudomonadati</taxon>
        <taxon>Bacteroidota</taxon>
        <taxon>Flavobacteriia</taxon>
        <taxon>Flavobacteriales</taxon>
        <taxon>Flavobacteriaceae</taxon>
        <taxon>Halomarinibacterium</taxon>
    </lineage>
</organism>
<proteinExistence type="predicted"/>
<name>A0A9X1JWB5_9FLAO</name>
<evidence type="ECO:0000313" key="2">
    <source>
        <dbReference type="EMBL" id="MBW2938929.1"/>
    </source>
</evidence>
<feature type="domain" description="Rhodanese" evidence="1">
    <location>
        <begin position="39"/>
        <end position="129"/>
    </location>
</feature>
<sequence length="129" mass="14372">MKNILLFIAITSLVASCQNKKEGEIIMITPEQVVNAVNSEKDLQLVDVRTSDEYSVSHLKNAQNICVTNDDFKEKVATLDKDEPVYVYCKKGGRSAQAALILKEMGFTKVYDLQGGIDNWETKGLETVN</sequence>
<evidence type="ECO:0000259" key="1">
    <source>
        <dbReference type="PROSITE" id="PS50206"/>
    </source>
</evidence>
<dbReference type="SUPFAM" id="SSF52821">
    <property type="entry name" value="Rhodanese/Cell cycle control phosphatase"/>
    <property type="match status" value="1"/>
</dbReference>
<comment type="caution">
    <text evidence="2">The sequence shown here is derived from an EMBL/GenBank/DDBJ whole genome shotgun (WGS) entry which is preliminary data.</text>
</comment>
<dbReference type="EMBL" id="JAHWDP010000006">
    <property type="protein sequence ID" value="MBW2938929.1"/>
    <property type="molecule type" value="Genomic_DNA"/>
</dbReference>
<dbReference type="PANTHER" id="PTHR43031">
    <property type="entry name" value="FAD-DEPENDENT OXIDOREDUCTASE"/>
    <property type="match status" value="1"/>
</dbReference>
<dbReference type="RefSeq" id="WP_219053456.1">
    <property type="nucleotide sequence ID" value="NZ_JAHWDP010000006.1"/>
</dbReference>
<evidence type="ECO:0000313" key="3">
    <source>
        <dbReference type="Proteomes" id="UP001138686"/>
    </source>
</evidence>
<dbReference type="InterPro" id="IPR001763">
    <property type="entry name" value="Rhodanese-like_dom"/>
</dbReference>
<dbReference type="PROSITE" id="PS51257">
    <property type="entry name" value="PROKAR_LIPOPROTEIN"/>
    <property type="match status" value="1"/>
</dbReference>
<dbReference type="Gene3D" id="3.40.250.10">
    <property type="entry name" value="Rhodanese-like domain"/>
    <property type="match status" value="1"/>
</dbReference>
<dbReference type="SMART" id="SM00450">
    <property type="entry name" value="RHOD"/>
    <property type="match status" value="1"/>
</dbReference>
<reference evidence="2" key="1">
    <citation type="submission" date="2021-07" db="EMBL/GenBank/DDBJ databases">
        <title>Aureisphaera sp. CAU 1614 isolated from sea sediment.</title>
        <authorList>
            <person name="Kim W."/>
        </authorList>
    </citation>
    <scope>NUCLEOTIDE SEQUENCE</scope>
    <source>
        <strain evidence="2">CAU 1614</strain>
    </source>
</reference>
<dbReference type="Proteomes" id="UP001138686">
    <property type="component" value="Unassembled WGS sequence"/>
</dbReference>
<dbReference type="Pfam" id="PF00581">
    <property type="entry name" value="Rhodanese"/>
    <property type="match status" value="1"/>
</dbReference>
<gene>
    <name evidence="2" type="ORF">KXJ69_12500</name>
</gene>
<accession>A0A9X1JWB5</accession>
<keyword evidence="3" id="KW-1185">Reference proteome</keyword>
<dbReference type="CDD" id="cd00158">
    <property type="entry name" value="RHOD"/>
    <property type="match status" value="1"/>
</dbReference>
<dbReference type="InterPro" id="IPR036873">
    <property type="entry name" value="Rhodanese-like_dom_sf"/>
</dbReference>